<name>A0A9N9JW55_9GLOM</name>
<dbReference type="Proteomes" id="UP000789759">
    <property type="component" value="Unassembled WGS sequence"/>
</dbReference>
<comment type="caution">
    <text evidence="1">The sequence shown here is derived from an EMBL/GenBank/DDBJ whole genome shotgun (WGS) entry which is preliminary data.</text>
</comment>
<protein>
    <submittedName>
        <fullName evidence="1">6043_t:CDS:1</fullName>
    </submittedName>
</protein>
<dbReference type="AlphaFoldDB" id="A0A9N9JW55"/>
<feature type="non-terminal residue" evidence="1">
    <location>
        <position position="60"/>
    </location>
</feature>
<reference evidence="1" key="1">
    <citation type="submission" date="2021-06" db="EMBL/GenBank/DDBJ databases">
        <authorList>
            <person name="Kallberg Y."/>
            <person name="Tangrot J."/>
            <person name="Rosling A."/>
        </authorList>
    </citation>
    <scope>NUCLEOTIDE SEQUENCE</scope>
    <source>
        <strain evidence="1">FL966</strain>
    </source>
</reference>
<proteinExistence type="predicted"/>
<evidence type="ECO:0000313" key="1">
    <source>
        <dbReference type="EMBL" id="CAG8796417.1"/>
    </source>
</evidence>
<keyword evidence="2" id="KW-1185">Reference proteome</keyword>
<gene>
    <name evidence="1" type="ORF">CPELLU_LOCUS17363</name>
</gene>
<accession>A0A9N9JW55</accession>
<evidence type="ECO:0000313" key="2">
    <source>
        <dbReference type="Proteomes" id="UP000789759"/>
    </source>
</evidence>
<sequence>MIRLVNQINKSSNINNNIVKNIKEIIQEDMNERWELANELGLYSLFFDIRFKNLNFVLEK</sequence>
<organism evidence="1 2">
    <name type="scientific">Cetraspora pellucida</name>
    <dbReference type="NCBI Taxonomy" id="1433469"/>
    <lineage>
        <taxon>Eukaryota</taxon>
        <taxon>Fungi</taxon>
        <taxon>Fungi incertae sedis</taxon>
        <taxon>Mucoromycota</taxon>
        <taxon>Glomeromycotina</taxon>
        <taxon>Glomeromycetes</taxon>
        <taxon>Diversisporales</taxon>
        <taxon>Gigasporaceae</taxon>
        <taxon>Cetraspora</taxon>
    </lineage>
</organism>
<dbReference type="EMBL" id="CAJVQA010029232">
    <property type="protein sequence ID" value="CAG8796417.1"/>
    <property type="molecule type" value="Genomic_DNA"/>
</dbReference>